<proteinExistence type="predicted"/>
<accession>A0A3N9W7Y9</accession>
<dbReference type="InterPro" id="IPR011856">
    <property type="entry name" value="tRNA_endonuc-like_dom_sf"/>
</dbReference>
<dbReference type="InterPro" id="IPR011335">
    <property type="entry name" value="Restrct_endonuc-II-like"/>
</dbReference>
<sequence>MKINMDGTVRPLKFNDKVLNKTFGAVVARLSDDDAQAIVFRHAELEVAMKVRQRWLAQVKSIAGSSASNDEWSESISKYSGWASVADEALSYIRDDQDQLDKEDLLARAHVLLCDKVIAALMGPPADASLANRHGVGGACRGSLLSHLSPAAAIRADRRVKATDAAWASVRDGLVVEATARNSFAGTPGSVTLSQIDSCSPDSFEEQTARLLERDGCRILRRRGGSNDQGADVIGVTPNGLRVVLQCKYSTKVRHTVDPRYFHELNGTARQEHGADIVGLVTNRTASSAAQDFATKHRIYLINRPVLERWATYGVSWLPSDNRAAAGA</sequence>
<dbReference type="EMBL" id="QGSZ01000329">
    <property type="protein sequence ID" value="RQW96970.1"/>
    <property type="molecule type" value="Genomic_DNA"/>
</dbReference>
<protein>
    <recommendedName>
        <fullName evidence="1">Restriction endonuclease type IV Mrr domain-containing protein</fullName>
    </recommendedName>
</protein>
<name>A0A3N9W7Y9_9ACTN</name>
<dbReference type="Gene3D" id="3.40.1350.10">
    <property type="match status" value="1"/>
</dbReference>
<keyword evidence="3" id="KW-1185">Reference proteome</keyword>
<gene>
    <name evidence="2" type="ORF">DLJ59_30245</name>
</gene>
<dbReference type="GO" id="GO:0009307">
    <property type="term" value="P:DNA restriction-modification system"/>
    <property type="evidence" value="ECO:0007669"/>
    <property type="project" value="InterPro"/>
</dbReference>
<evidence type="ECO:0000313" key="2">
    <source>
        <dbReference type="EMBL" id="RQW96970.1"/>
    </source>
</evidence>
<organism evidence="2 3">
    <name type="scientific">Micromonospora inaquosa</name>
    <dbReference type="NCBI Taxonomy" id="2203716"/>
    <lineage>
        <taxon>Bacteria</taxon>
        <taxon>Bacillati</taxon>
        <taxon>Actinomycetota</taxon>
        <taxon>Actinomycetes</taxon>
        <taxon>Micromonosporales</taxon>
        <taxon>Micromonosporaceae</taxon>
        <taxon>Micromonospora</taxon>
    </lineage>
</organism>
<dbReference type="GO" id="GO:0015666">
    <property type="term" value="F:restriction endodeoxyribonuclease activity"/>
    <property type="evidence" value="ECO:0007669"/>
    <property type="project" value="TreeGrafter"/>
</dbReference>
<evidence type="ECO:0000259" key="1">
    <source>
        <dbReference type="Pfam" id="PF04471"/>
    </source>
</evidence>
<dbReference type="Proteomes" id="UP000282312">
    <property type="component" value="Unassembled WGS sequence"/>
</dbReference>
<dbReference type="Pfam" id="PF04471">
    <property type="entry name" value="Mrr_cat"/>
    <property type="match status" value="1"/>
</dbReference>
<comment type="caution">
    <text evidence="2">The sequence shown here is derived from an EMBL/GenBank/DDBJ whole genome shotgun (WGS) entry which is preliminary data.</text>
</comment>
<dbReference type="InterPro" id="IPR052906">
    <property type="entry name" value="Type_IV_Methyl-Rstrct_Enzyme"/>
</dbReference>
<feature type="domain" description="Restriction endonuclease type IV Mrr" evidence="1">
    <location>
        <begin position="196"/>
        <end position="310"/>
    </location>
</feature>
<dbReference type="RefSeq" id="WP_124776920.1">
    <property type="nucleotide sequence ID" value="NZ_QGSZ01000329.1"/>
</dbReference>
<dbReference type="AlphaFoldDB" id="A0A3N9W7Y9"/>
<dbReference type="SUPFAM" id="SSF52980">
    <property type="entry name" value="Restriction endonuclease-like"/>
    <property type="match status" value="1"/>
</dbReference>
<reference evidence="2 3" key="1">
    <citation type="submission" date="2018-05" db="EMBL/GenBank/DDBJ databases">
        <title>Micromonospora from Atacama Desert.</title>
        <authorList>
            <person name="Carro L."/>
            <person name="Goodfellow M."/>
            <person name="Klenk H.-P."/>
        </authorList>
    </citation>
    <scope>NUCLEOTIDE SEQUENCE [LARGE SCALE GENOMIC DNA]</scope>
    <source>
        <strain evidence="2 3">LB39</strain>
    </source>
</reference>
<dbReference type="OrthoDB" id="5181666at2"/>
<dbReference type="GO" id="GO:0003677">
    <property type="term" value="F:DNA binding"/>
    <property type="evidence" value="ECO:0007669"/>
    <property type="project" value="InterPro"/>
</dbReference>
<dbReference type="PANTHER" id="PTHR30015">
    <property type="entry name" value="MRR RESTRICTION SYSTEM PROTEIN"/>
    <property type="match status" value="1"/>
</dbReference>
<dbReference type="PANTHER" id="PTHR30015:SF6">
    <property type="entry name" value="SLL1429 PROTEIN"/>
    <property type="match status" value="1"/>
</dbReference>
<evidence type="ECO:0000313" key="3">
    <source>
        <dbReference type="Proteomes" id="UP000282312"/>
    </source>
</evidence>
<dbReference type="InterPro" id="IPR007560">
    <property type="entry name" value="Restrct_endonuc_IV_Mrr"/>
</dbReference>